<evidence type="ECO:0000256" key="6">
    <source>
        <dbReference type="ARBA" id="ARBA00022989"/>
    </source>
</evidence>
<dbReference type="InterPro" id="IPR055348">
    <property type="entry name" value="DctQ"/>
</dbReference>
<protein>
    <recommendedName>
        <fullName evidence="9">TRAP transporter small permease protein</fullName>
    </recommendedName>
</protein>
<keyword evidence="2 9" id="KW-0813">Transport</keyword>
<dbReference type="PANTHER" id="PTHR35011:SF10">
    <property type="entry name" value="TRAP TRANSPORTER SMALL PERMEASE PROTEIN"/>
    <property type="match status" value="1"/>
</dbReference>
<gene>
    <name evidence="11" type="ORF">ACFO5X_17870</name>
</gene>
<feature type="transmembrane region" description="Helical" evidence="9">
    <location>
        <begin position="135"/>
        <end position="158"/>
    </location>
</feature>
<feature type="transmembrane region" description="Helical" evidence="9">
    <location>
        <begin position="12"/>
        <end position="34"/>
    </location>
</feature>
<comment type="similarity">
    <text evidence="8 9">Belongs to the TRAP transporter small permease family.</text>
</comment>
<evidence type="ECO:0000313" key="12">
    <source>
        <dbReference type="Proteomes" id="UP001595973"/>
    </source>
</evidence>
<keyword evidence="5 9" id="KW-0812">Transmembrane</keyword>
<evidence type="ECO:0000313" key="11">
    <source>
        <dbReference type="EMBL" id="MFC4670436.1"/>
    </source>
</evidence>
<evidence type="ECO:0000256" key="2">
    <source>
        <dbReference type="ARBA" id="ARBA00022448"/>
    </source>
</evidence>
<keyword evidence="4 9" id="KW-0997">Cell inner membrane</keyword>
<evidence type="ECO:0000256" key="4">
    <source>
        <dbReference type="ARBA" id="ARBA00022519"/>
    </source>
</evidence>
<dbReference type="PROSITE" id="PS51257">
    <property type="entry name" value="PROKAR_LIPOPROTEIN"/>
    <property type="match status" value="1"/>
</dbReference>
<dbReference type="Pfam" id="PF04290">
    <property type="entry name" value="DctQ"/>
    <property type="match status" value="1"/>
</dbReference>
<accession>A0ABV9KKH5</accession>
<keyword evidence="12" id="KW-1185">Reference proteome</keyword>
<dbReference type="RefSeq" id="WP_380719435.1">
    <property type="nucleotide sequence ID" value="NZ_JBHSGI010000024.1"/>
</dbReference>
<evidence type="ECO:0000256" key="3">
    <source>
        <dbReference type="ARBA" id="ARBA00022475"/>
    </source>
</evidence>
<evidence type="ECO:0000256" key="9">
    <source>
        <dbReference type="RuleBase" id="RU369079"/>
    </source>
</evidence>
<reference evidence="12" key="1">
    <citation type="journal article" date="2019" name="Int. J. Syst. Evol. Microbiol.">
        <title>The Global Catalogue of Microorganisms (GCM) 10K type strain sequencing project: providing services to taxonomists for standard genome sequencing and annotation.</title>
        <authorList>
            <consortium name="The Broad Institute Genomics Platform"/>
            <consortium name="The Broad Institute Genome Sequencing Center for Infectious Disease"/>
            <person name="Wu L."/>
            <person name="Ma J."/>
        </authorList>
    </citation>
    <scope>NUCLEOTIDE SEQUENCE [LARGE SCALE GENOMIC DNA]</scope>
    <source>
        <strain evidence="12">CGMCC 4.7283</strain>
    </source>
</reference>
<dbReference type="PANTHER" id="PTHR35011">
    <property type="entry name" value="2,3-DIKETO-L-GULONATE TRAP TRANSPORTER SMALL PERMEASE PROTEIN YIAM"/>
    <property type="match status" value="1"/>
</dbReference>
<evidence type="ECO:0000256" key="1">
    <source>
        <dbReference type="ARBA" id="ARBA00004429"/>
    </source>
</evidence>
<organism evidence="11 12">
    <name type="scientific">Seohaeicola nanhaiensis</name>
    <dbReference type="NCBI Taxonomy" id="1387282"/>
    <lineage>
        <taxon>Bacteria</taxon>
        <taxon>Pseudomonadati</taxon>
        <taxon>Pseudomonadota</taxon>
        <taxon>Alphaproteobacteria</taxon>
        <taxon>Rhodobacterales</taxon>
        <taxon>Roseobacteraceae</taxon>
        <taxon>Seohaeicola</taxon>
    </lineage>
</organism>
<keyword evidence="7 9" id="KW-0472">Membrane</keyword>
<dbReference type="EMBL" id="JBHSGI010000024">
    <property type="protein sequence ID" value="MFC4670436.1"/>
    <property type="molecule type" value="Genomic_DNA"/>
</dbReference>
<name>A0ABV9KKH5_9RHOB</name>
<comment type="caution">
    <text evidence="11">The sequence shown here is derived from an EMBL/GenBank/DDBJ whole genome shotgun (WGS) entry which is preliminary data.</text>
</comment>
<comment type="subcellular location">
    <subcellularLocation>
        <location evidence="1 9">Cell inner membrane</location>
        <topology evidence="1 9">Multi-pass membrane protein</topology>
    </subcellularLocation>
</comment>
<comment type="subunit">
    <text evidence="9">The complex comprises the extracytoplasmic solute receptor protein and the two transmembrane proteins.</text>
</comment>
<dbReference type="Proteomes" id="UP001595973">
    <property type="component" value="Unassembled WGS sequence"/>
</dbReference>
<feature type="transmembrane region" description="Helical" evidence="9">
    <location>
        <begin position="93"/>
        <end position="115"/>
    </location>
</feature>
<evidence type="ECO:0000256" key="8">
    <source>
        <dbReference type="ARBA" id="ARBA00038436"/>
    </source>
</evidence>
<feature type="transmembrane region" description="Helical" evidence="9">
    <location>
        <begin position="54"/>
        <end position="72"/>
    </location>
</feature>
<dbReference type="InterPro" id="IPR007387">
    <property type="entry name" value="TRAP_DctQ"/>
</dbReference>
<evidence type="ECO:0000256" key="5">
    <source>
        <dbReference type="ARBA" id="ARBA00022692"/>
    </source>
</evidence>
<proteinExistence type="inferred from homology"/>
<keyword evidence="6 9" id="KW-1133">Transmembrane helix</keyword>
<evidence type="ECO:0000259" key="10">
    <source>
        <dbReference type="Pfam" id="PF04290"/>
    </source>
</evidence>
<keyword evidence="3" id="KW-1003">Cell membrane</keyword>
<sequence length="174" mass="19149">MHTLYDRLDRISAWVARVAAQFAVVVLACTTLLILTEIVLRSFFATSTNITEEYVGYGLGTMVFLGLGHAVRTGSLVRVDIVLGRLGPGPRRVMEVLTCLVAFVVMAFVVYYMSIRVGRDFSRGTISTTLAATPIWIPNAVVLTGMLVFLLQVFFYSLGLLIGRPLIKEAESIE</sequence>
<comment type="function">
    <text evidence="9">Part of the tripartite ATP-independent periplasmic (TRAP) transport system.</text>
</comment>
<feature type="domain" description="Tripartite ATP-independent periplasmic transporters DctQ component" evidence="10">
    <location>
        <begin position="31"/>
        <end position="153"/>
    </location>
</feature>
<evidence type="ECO:0000256" key="7">
    <source>
        <dbReference type="ARBA" id="ARBA00023136"/>
    </source>
</evidence>